<evidence type="ECO:0000256" key="15">
    <source>
        <dbReference type="ARBA" id="ARBA00023136"/>
    </source>
</evidence>
<feature type="transmembrane region" description="Helical" evidence="20">
    <location>
        <begin position="210"/>
        <end position="228"/>
    </location>
</feature>
<comment type="subcellular location">
    <subcellularLocation>
        <location evidence="2">Cell membrane</location>
        <topology evidence="2">Multi-pass membrane protein</topology>
    </subcellularLocation>
</comment>
<feature type="region of interest" description="Disordered" evidence="19">
    <location>
        <begin position="1"/>
        <end position="20"/>
    </location>
</feature>
<reference evidence="21" key="1">
    <citation type="submission" date="2020-02" db="EMBL/GenBank/DDBJ databases">
        <authorList>
            <person name="Meier V. D."/>
        </authorList>
    </citation>
    <scope>NUCLEOTIDE SEQUENCE</scope>
    <source>
        <strain evidence="21">AVDCRST_MAG48</strain>
    </source>
</reference>
<comment type="pathway">
    <text evidence="4">Lipid metabolism.</text>
</comment>
<comment type="similarity">
    <text evidence="5 18">Belongs to the CDS family.</text>
</comment>
<keyword evidence="13 20" id="KW-1133">Transmembrane helix</keyword>
<evidence type="ECO:0000256" key="4">
    <source>
        <dbReference type="ARBA" id="ARBA00005189"/>
    </source>
</evidence>
<feature type="transmembrane region" description="Helical" evidence="20">
    <location>
        <begin position="106"/>
        <end position="130"/>
    </location>
</feature>
<evidence type="ECO:0000256" key="11">
    <source>
        <dbReference type="ARBA" id="ARBA00022692"/>
    </source>
</evidence>
<comment type="pathway">
    <text evidence="3 18">Phospholipid metabolism; CDP-diacylglycerol biosynthesis; CDP-diacylglycerol from sn-glycerol 3-phosphate: step 3/3.</text>
</comment>
<keyword evidence="9" id="KW-0444">Lipid biosynthesis</keyword>
<evidence type="ECO:0000256" key="6">
    <source>
        <dbReference type="ARBA" id="ARBA00012487"/>
    </source>
</evidence>
<protein>
    <recommendedName>
        <fullName evidence="7 18">Phosphatidate cytidylyltransferase</fullName>
        <ecNumber evidence="6 18">2.7.7.41</ecNumber>
    </recommendedName>
</protein>
<keyword evidence="10 18" id="KW-0808">Transferase</keyword>
<evidence type="ECO:0000256" key="1">
    <source>
        <dbReference type="ARBA" id="ARBA00001698"/>
    </source>
</evidence>
<evidence type="ECO:0000256" key="9">
    <source>
        <dbReference type="ARBA" id="ARBA00022516"/>
    </source>
</evidence>
<keyword evidence="15 20" id="KW-0472">Membrane</keyword>
<evidence type="ECO:0000256" key="2">
    <source>
        <dbReference type="ARBA" id="ARBA00004651"/>
    </source>
</evidence>
<evidence type="ECO:0000256" key="10">
    <source>
        <dbReference type="ARBA" id="ARBA00022679"/>
    </source>
</evidence>
<evidence type="ECO:0000256" key="8">
    <source>
        <dbReference type="ARBA" id="ARBA00022475"/>
    </source>
</evidence>
<dbReference type="InterPro" id="IPR000374">
    <property type="entry name" value="PC_trans"/>
</dbReference>
<keyword evidence="11 18" id="KW-0812">Transmembrane</keyword>
<dbReference type="GO" id="GO:0004605">
    <property type="term" value="F:phosphatidate cytidylyltransferase activity"/>
    <property type="evidence" value="ECO:0007669"/>
    <property type="project" value="UniProtKB-EC"/>
</dbReference>
<evidence type="ECO:0000256" key="16">
    <source>
        <dbReference type="ARBA" id="ARBA00023209"/>
    </source>
</evidence>
<keyword evidence="8" id="KW-1003">Cell membrane</keyword>
<feature type="transmembrane region" description="Helical" evidence="20">
    <location>
        <begin position="77"/>
        <end position="100"/>
    </location>
</feature>
<comment type="catalytic activity">
    <reaction evidence="1 18">
        <text>a 1,2-diacyl-sn-glycero-3-phosphate + CTP + H(+) = a CDP-1,2-diacyl-sn-glycerol + diphosphate</text>
        <dbReference type="Rhea" id="RHEA:16229"/>
        <dbReference type="ChEBI" id="CHEBI:15378"/>
        <dbReference type="ChEBI" id="CHEBI:33019"/>
        <dbReference type="ChEBI" id="CHEBI:37563"/>
        <dbReference type="ChEBI" id="CHEBI:58332"/>
        <dbReference type="ChEBI" id="CHEBI:58608"/>
        <dbReference type="EC" id="2.7.7.41"/>
    </reaction>
</comment>
<gene>
    <name evidence="21" type="ORF">AVDCRST_MAG48-943</name>
</gene>
<sequence length="302" mass="31015">MTSTPAPPPATEGAGGASAVAPHGRAGRNLPAALAVGLGLGAYVVLTLVFWRFGFVLLIALALALASVEMHNALRRIGMYPAVVPIVVGSVAIAIGSYLAGRQSPVVFSTTSVLLAALALTVVASLVWRMRGGAEGYVRDTAASMLIIAYVPLLGSFAALILAAPQDGVARMILFLLVVAMNDTGGYVAGVLFGKHPMAPRISPKKSWEGFAGSLLFGVVAAVLMAVYGLEAPVWVGVLLGVSLVAVGTCGDLVESLIKRDLGIKDMSSFLPGHGGVMDRLDSLLISAPVAWLIMYVLVPGG</sequence>
<organism evidence="21">
    <name type="scientific">uncultured Friedmanniella sp</name>
    <dbReference type="NCBI Taxonomy" id="335381"/>
    <lineage>
        <taxon>Bacteria</taxon>
        <taxon>Bacillati</taxon>
        <taxon>Actinomycetota</taxon>
        <taxon>Actinomycetes</taxon>
        <taxon>Propionibacteriales</taxon>
        <taxon>Nocardioidaceae</taxon>
        <taxon>Friedmanniella</taxon>
        <taxon>environmental samples</taxon>
    </lineage>
</organism>
<accession>A0A6J4K557</accession>
<dbReference type="PANTHER" id="PTHR46382:SF1">
    <property type="entry name" value="PHOSPHATIDATE CYTIDYLYLTRANSFERASE"/>
    <property type="match status" value="1"/>
</dbReference>
<dbReference type="AlphaFoldDB" id="A0A6J4K557"/>
<feature type="transmembrane region" description="Helical" evidence="20">
    <location>
        <begin position="40"/>
        <end position="65"/>
    </location>
</feature>
<dbReference type="PROSITE" id="PS01315">
    <property type="entry name" value="CDS"/>
    <property type="match status" value="1"/>
</dbReference>
<keyword evidence="16" id="KW-0594">Phospholipid biosynthesis</keyword>
<evidence type="ECO:0000256" key="5">
    <source>
        <dbReference type="ARBA" id="ARBA00010185"/>
    </source>
</evidence>
<keyword evidence="12 18" id="KW-0548">Nucleotidyltransferase</keyword>
<evidence type="ECO:0000256" key="14">
    <source>
        <dbReference type="ARBA" id="ARBA00023098"/>
    </source>
</evidence>
<dbReference type="UniPathway" id="UPA00557">
    <property type="reaction ID" value="UER00614"/>
</dbReference>
<feature type="transmembrane region" description="Helical" evidence="20">
    <location>
        <begin position="234"/>
        <end position="258"/>
    </location>
</feature>
<evidence type="ECO:0000256" key="17">
    <source>
        <dbReference type="ARBA" id="ARBA00023264"/>
    </source>
</evidence>
<dbReference type="GO" id="GO:0016024">
    <property type="term" value="P:CDP-diacylglycerol biosynthetic process"/>
    <property type="evidence" value="ECO:0007669"/>
    <property type="project" value="UniProtKB-UniPathway"/>
</dbReference>
<name>A0A6J4K557_9ACTN</name>
<evidence type="ECO:0000256" key="12">
    <source>
        <dbReference type="ARBA" id="ARBA00022695"/>
    </source>
</evidence>
<feature type="transmembrane region" description="Helical" evidence="20">
    <location>
        <begin position="169"/>
        <end position="189"/>
    </location>
</feature>
<dbReference type="EC" id="2.7.7.41" evidence="6 18"/>
<evidence type="ECO:0000256" key="18">
    <source>
        <dbReference type="RuleBase" id="RU003938"/>
    </source>
</evidence>
<evidence type="ECO:0000256" key="20">
    <source>
        <dbReference type="SAM" id="Phobius"/>
    </source>
</evidence>
<evidence type="ECO:0000313" key="21">
    <source>
        <dbReference type="EMBL" id="CAA9295914.1"/>
    </source>
</evidence>
<evidence type="ECO:0000256" key="13">
    <source>
        <dbReference type="ARBA" id="ARBA00022989"/>
    </source>
</evidence>
<dbReference type="Pfam" id="PF01148">
    <property type="entry name" value="CTP_transf_1"/>
    <property type="match status" value="1"/>
</dbReference>
<proteinExistence type="inferred from homology"/>
<keyword evidence="14" id="KW-0443">Lipid metabolism</keyword>
<feature type="compositionally biased region" description="Pro residues" evidence="19">
    <location>
        <begin position="1"/>
        <end position="10"/>
    </location>
</feature>
<dbReference type="GO" id="GO:0005886">
    <property type="term" value="C:plasma membrane"/>
    <property type="evidence" value="ECO:0007669"/>
    <property type="project" value="UniProtKB-SubCell"/>
</dbReference>
<evidence type="ECO:0000256" key="19">
    <source>
        <dbReference type="SAM" id="MobiDB-lite"/>
    </source>
</evidence>
<evidence type="ECO:0000256" key="7">
    <source>
        <dbReference type="ARBA" id="ARBA00019373"/>
    </source>
</evidence>
<dbReference type="EMBL" id="CADCTS010000135">
    <property type="protein sequence ID" value="CAA9295914.1"/>
    <property type="molecule type" value="Genomic_DNA"/>
</dbReference>
<keyword evidence="17" id="KW-1208">Phospholipid metabolism</keyword>
<dbReference type="PANTHER" id="PTHR46382">
    <property type="entry name" value="PHOSPHATIDATE CYTIDYLYLTRANSFERASE"/>
    <property type="match status" value="1"/>
</dbReference>
<evidence type="ECO:0000256" key="3">
    <source>
        <dbReference type="ARBA" id="ARBA00005119"/>
    </source>
</evidence>
<feature type="transmembrane region" description="Helical" evidence="20">
    <location>
        <begin position="142"/>
        <end position="163"/>
    </location>
</feature>